<dbReference type="AlphaFoldDB" id="A0A9P6NQL8"/>
<comment type="caution">
    <text evidence="1">The sequence shown here is derived from an EMBL/GenBank/DDBJ whole genome shotgun (WGS) entry which is preliminary data.</text>
</comment>
<proteinExistence type="predicted"/>
<dbReference type="EMBL" id="MU167244">
    <property type="protein sequence ID" value="KAG0147755.1"/>
    <property type="molecule type" value="Genomic_DNA"/>
</dbReference>
<accession>A0A9P6NQL8</accession>
<sequence>MELKNKHSIATITQLRSAHIPLFSYLSSRALMSSPDCKSNAGPETADHFLFICLIHSHHRLKLKDIIEKLKIPFNKSILHDPEAFPAVADFVGNTWRLKSRWEWAETNLERTPTDQEPPD</sequence>
<keyword evidence="2" id="KW-1185">Reference proteome</keyword>
<evidence type="ECO:0000313" key="2">
    <source>
        <dbReference type="Proteomes" id="UP000886653"/>
    </source>
</evidence>
<dbReference type="OrthoDB" id="3267074at2759"/>
<dbReference type="Proteomes" id="UP000886653">
    <property type="component" value="Unassembled WGS sequence"/>
</dbReference>
<name>A0A9P6NQL8_9BASI</name>
<reference evidence="1" key="1">
    <citation type="submission" date="2013-11" db="EMBL/GenBank/DDBJ databases">
        <title>Genome sequence of the fusiform rust pathogen reveals effectors for host alternation and coevolution with pine.</title>
        <authorList>
            <consortium name="DOE Joint Genome Institute"/>
            <person name="Smith K."/>
            <person name="Pendleton A."/>
            <person name="Kubisiak T."/>
            <person name="Anderson C."/>
            <person name="Salamov A."/>
            <person name="Aerts A."/>
            <person name="Riley R."/>
            <person name="Clum A."/>
            <person name="Lindquist E."/>
            <person name="Ence D."/>
            <person name="Campbell M."/>
            <person name="Kronenberg Z."/>
            <person name="Feau N."/>
            <person name="Dhillon B."/>
            <person name="Hamelin R."/>
            <person name="Burleigh J."/>
            <person name="Smith J."/>
            <person name="Yandell M."/>
            <person name="Nelson C."/>
            <person name="Grigoriev I."/>
            <person name="Davis J."/>
        </authorList>
    </citation>
    <scope>NUCLEOTIDE SEQUENCE</scope>
    <source>
        <strain evidence="1">G11</strain>
    </source>
</reference>
<evidence type="ECO:0000313" key="1">
    <source>
        <dbReference type="EMBL" id="KAG0147755.1"/>
    </source>
</evidence>
<organism evidence="1 2">
    <name type="scientific">Cronartium quercuum f. sp. fusiforme G11</name>
    <dbReference type="NCBI Taxonomy" id="708437"/>
    <lineage>
        <taxon>Eukaryota</taxon>
        <taxon>Fungi</taxon>
        <taxon>Dikarya</taxon>
        <taxon>Basidiomycota</taxon>
        <taxon>Pucciniomycotina</taxon>
        <taxon>Pucciniomycetes</taxon>
        <taxon>Pucciniales</taxon>
        <taxon>Coleosporiaceae</taxon>
        <taxon>Cronartium</taxon>
    </lineage>
</organism>
<gene>
    <name evidence="1" type="ORF">CROQUDRAFT_91084</name>
</gene>
<protein>
    <submittedName>
        <fullName evidence="1">Uncharacterized protein</fullName>
    </submittedName>
</protein>